<feature type="domain" description="NTP pyrophosphohydrolase MazG-like" evidence="1">
    <location>
        <begin position="23"/>
        <end position="85"/>
    </location>
</feature>
<dbReference type="GO" id="GO:0016787">
    <property type="term" value="F:hydrolase activity"/>
    <property type="evidence" value="ECO:0007669"/>
    <property type="project" value="UniProtKB-KW"/>
</dbReference>
<evidence type="ECO:0000313" key="2">
    <source>
        <dbReference type="EMBL" id="KPK72565.1"/>
    </source>
</evidence>
<reference evidence="2 3" key="1">
    <citation type="journal article" date="2015" name="Microbiome">
        <title>Genomic resolution of linkages in carbon, nitrogen, and sulfur cycling among widespread estuary sediment bacteria.</title>
        <authorList>
            <person name="Baker B.J."/>
            <person name="Lazar C.S."/>
            <person name="Teske A.P."/>
            <person name="Dick G.J."/>
        </authorList>
    </citation>
    <scope>NUCLEOTIDE SEQUENCE [LARGE SCALE GENOMIC DNA]</scope>
    <source>
        <strain evidence="2">SM23_60</strain>
    </source>
</reference>
<dbReference type="Gene3D" id="1.10.287.1080">
    <property type="entry name" value="MazG-like"/>
    <property type="match status" value="1"/>
</dbReference>
<proteinExistence type="predicted"/>
<keyword evidence="2" id="KW-0378">Hydrolase</keyword>
<dbReference type="AlphaFoldDB" id="A0A0S8GHN6"/>
<protein>
    <submittedName>
        <fullName evidence="2">Nucleotide pyrophosphohydrolase</fullName>
    </submittedName>
</protein>
<dbReference type="InterPro" id="IPR004518">
    <property type="entry name" value="MazG-like_dom"/>
</dbReference>
<sequence>MTLNQYQKLIEKIYFAKDSKRGVEKTFNWLVEEIGELARAIRKGDEKHTREEFADCLAWLLSIGSLLGIDAEETMEKYEQGCPKCGKAPCSCDEDSIRDS</sequence>
<dbReference type="PANTHER" id="PTHR42702">
    <property type="entry name" value="NUCLEOTIDE PYROPHOSPHOHYDROLASE"/>
    <property type="match status" value="1"/>
</dbReference>
<dbReference type="PANTHER" id="PTHR42702:SF1">
    <property type="entry name" value="REGULATORY PROTEIN FOR BETA-LACTAMASE"/>
    <property type="match status" value="1"/>
</dbReference>
<organism evidence="2 3">
    <name type="scientific">candidate division WOR_3 bacterium SM23_60</name>
    <dbReference type="NCBI Taxonomy" id="1703780"/>
    <lineage>
        <taxon>Bacteria</taxon>
        <taxon>Bacteria division WOR-3</taxon>
    </lineage>
</organism>
<dbReference type="EMBL" id="LJUO01000028">
    <property type="protein sequence ID" value="KPK72565.1"/>
    <property type="molecule type" value="Genomic_DNA"/>
</dbReference>
<dbReference type="Pfam" id="PF03819">
    <property type="entry name" value="MazG"/>
    <property type="match status" value="1"/>
</dbReference>
<name>A0A0S8GHN6_UNCW3</name>
<dbReference type="SUPFAM" id="SSF101386">
    <property type="entry name" value="all-alpha NTP pyrophosphatases"/>
    <property type="match status" value="1"/>
</dbReference>
<comment type="caution">
    <text evidence="2">The sequence shown here is derived from an EMBL/GenBank/DDBJ whole genome shotgun (WGS) entry which is preliminary data.</text>
</comment>
<dbReference type="CDD" id="cd11535">
    <property type="entry name" value="NTP-PPase_SsMazG"/>
    <property type="match status" value="1"/>
</dbReference>
<dbReference type="Proteomes" id="UP000051096">
    <property type="component" value="Unassembled WGS sequence"/>
</dbReference>
<gene>
    <name evidence="2" type="ORF">AMJ87_04400</name>
</gene>
<accession>A0A0S8GHN6</accession>
<evidence type="ECO:0000313" key="3">
    <source>
        <dbReference type="Proteomes" id="UP000051096"/>
    </source>
</evidence>
<evidence type="ECO:0000259" key="1">
    <source>
        <dbReference type="Pfam" id="PF03819"/>
    </source>
</evidence>